<feature type="active site" description="Proton donor" evidence="2">
    <location>
        <position position="87"/>
    </location>
</feature>
<dbReference type="GO" id="GO:0006415">
    <property type="term" value="P:translational termination"/>
    <property type="evidence" value="ECO:0007669"/>
    <property type="project" value="TreeGrafter"/>
</dbReference>
<dbReference type="PANTHER" id="PTHR40588">
    <property type="entry name" value="MRNA INTERFERASE TOXIN YAFQ"/>
    <property type="match status" value="1"/>
</dbReference>
<dbReference type="InterPro" id="IPR004386">
    <property type="entry name" value="Toxin_YafQ-like"/>
</dbReference>
<evidence type="ECO:0000313" key="3">
    <source>
        <dbReference type="EMBL" id="OHA35010.1"/>
    </source>
</evidence>
<evidence type="ECO:0008006" key="5">
    <source>
        <dbReference type="Google" id="ProtNLM"/>
    </source>
</evidence>
<dbReference type="Gene3D" id="3.30.2310.20">
    <property type="entry name" value="RelE-like"/>
    <property type="match status" value="1"/>
</dbReference>
<dbReference type="Proteomes" id="UP000177797">
    <property type="component" value="Unassembled WGS sequence"/>
</dbReference>
<dbReference type="AlphaFoldDB" id="A0A1G2NFZ8"/>
<evidence type="ECO:0000256" key="2">
    <source>
        <dbReference type="PIRSR" id="PIRSR006156-1"/>
    </source>
</evidence>
<organism evidence="3 4">
    <name type="scientific">Candidatus Taylorbacteria bacterium RIFCSPLOWO2_01_FULL_48_100</name>
    <dbReference type="NCBI Taxonomy" id="1802322"/>
    <lineage>
        <taxon>Bacteria</taxon>
        <taxon>Candidatus Tayloriibacteriota</taxon>
    </lineage>
</organism>
<protein>
    <recommendedName>
        <fullName evidence="5">Addiction module toxin RelE</fullName>
    </recommendedName>
</protein>
<dbReference type="NCBIfam" id="TIGR02385">
    <property type="entry name" value="RelE_StbE"/>
    <property type="match status" value="1"/>
</dbReference>
<dbReference type="PIRSF" id="PIRSF006156">
    <property type="entry name" value="YafQ"/>
    <property type="match status" value="1"/>
</dbReference>
<name>A0A1G2NFZ8_9BACT</name>
<dbReference type="EMBL" id="MHSA01000003">
    <property type="protein sequence ID" value="OHA35010.1"/>
    <property type="molecule type" value="Genomic_DNA"/>
</dbReference>
<evidence type="ECO:0000256" key="1">
    <source>
        <dbReference type="ARBA" id="ARBA00022649"/>
    </source>
</evidence>
<sequence length="92" mass="10692">MYSVQPTRRYERSLKRLIKSGRFSIVDVDVVINTLRTDKTLNAQYRNHPLHGEYAGCFECHIKGGILFVYEIDEVEKIIRMMDIGSHSDLFG</sequence>
<reference evidence="3 4" key="1">
    <citation type="journal article" date="2016" name="Nat. Commun.">
        <title>Thousands of microbial genomes shed light on interconnected biogeochemical processes in an aquifer system.</title>
        <authorList>
            <person name="Anantharaman K."/>
            <person name="Brown C.T."/>
            <person name="Hug L.A."/>
            <person name="Sharon I."/>
            <person name="Castelle C.J."/>
            <person name="Probst A.J."/>
            <person name="Thomas B.C."/>
            <person name="Singh A."/>
            <person name="Wilkins M.J."/>
            <person name="Karaoz U."/>
            <person name="Brodie E.L."/>
            <person name="Williams K.H."/>
            <person name="Hubbard S.S."/>
            <person name="Banfield J.F."/>
        </authorList>
    </citation>
    <scope>NUCLEOTIDE SEQUENCE [LARGE SCALE GENOMIC DNA]</scope>
</reference>
<proteinExistence type="predicted"/>
<gene>
    <name evidence="3" type="ORF">A2938_01420</name>
</gene>
<dbReference type="PANTHER" id="PTHR40588:SF1">
    <property type="entry name" value="MRNA INTERFERASE TOXIN YAFQ"/>
    <property type="match status" value="1"/>
</dbReference>
<comment type="caution">
    <text evidence="3">The sequence shown here is derived from an EMBL/GenBank/DDBJ whole genome shotgun (WGS) entry which is preliminary data.</text>
</comment>
<accession>A0A1G2NFZ8</accession>
<dbReference type="GO" id="GO:0004521">
    <property type="term" value="F:RNA endonuclease activity"/>
    <property type="evidence" value="ECO:0007669"/>
    <property type="project" value="TreeGrafter"/>
</dbReference>
<dbReference type="InterPro" id="IPR007712">
    <property type="entry name" value="RelE/ParE_toxin"/>
</dbReference>
<dbReference type="InterPro" id="IPR035093">
    <property type="entry name" value="RelE/ParE_toxin_dom_sf"/>
</dbReference>
<dbReference type="GO" id="GO:0006402">
    <property type="term" value="P:mRNA catabolic process"/>
    <property type="evidence" value="ECO:0007669"/>
    <property type="project" value="TreeGrafter"/>
</dbReference>
<keyword evidence="1" id="KW-1277">Toxin-antitoxin system</keyword>
<dbReference type="Pfam" id="PF15738">
    <property type="entry name" value="YafQ_toxin"/>
    <property type="match status" value="1"/>
</dbReference>
<evidence type="ECO:0000313" key="4">
    <source>
        <dbReference type="Proteomes" id="UP000177797"/>
    </source>
</evidence>
<dbReference type="SUPFAM" id="SSF143011">
    <property type="entry name" value="RelE-like"/>
    <property type="match status" value="1"/>
</dbReference>